<sequence>MDRPITPVNDWRPVVPPTLGGWTPTRSLCVVMPAHNPKHLATVLASLAAQTYPTELTEVVVVDDGSEPAVVLPDVRPERTRVVRVTEGGARQRARHRRRGQRLRDPDVARR</sequence>
<organism evidence="3 4">
    <name type="scientific">Nocardioides daphniae</name>
    <dbReference type="NCBI Taxonomy" id="402297"/>
    <lineage>
        <taxon>Bacteria</taxon>
        <taxon>Bacillati</taxon>
        <taxon>Actinomycetota</taxon>
        <taxon>Actinomycetes</taxon>
        <taxon>Propionibacteriales</taxon>
        <taxon>Nocardioidaceae</taxon>
        <taxon>Nocardioides</taxon>
    </lineage>
</organism>
<proteinExistence type="predicted"/>
<evidence type="ECO:0000313" key="3">
    <source>
        <dbReference type="EMBL" id="QCC76164.1"/>
    </source>
</evidence>
<dbReference type="KEGG" id="ndp:E2C04_01230"/>
<dbReference type="EMBL" id="CP038462">
    <property type="protein sequence ID" value="QCC76164.1"/>
    <property type="molecule type" value="Genomic_DNA"/>
</dbReference>
<gene>
    <name evidence="3" type="ORF">E2C04_01230</name>
</gene>
<dbReference type="InterPro" id="IPR029044">
    <property type="entry name" value="Nucleotide-diphossugar_trans"/>
</dbReference>
<dbReference type="Pfam" id="PF00535">
    <property type="entry name" value="Glycos_transf_2"/>
    <property type="match status" value="1"/>
</dbReference>
<reference evidence="3 4" key="1">
    <citation type="journal article" date="2008" name="Int. J. Syst. Evol. Microbiol.">
        <title>Nocardioides daphniae sp. nov., isolated from Daphnia cucullata (Crustacea: Cladocera).</title>
        <authorList>
            <person name="Toth E.M."/>
            <person name="Keki Z."/>
            <person name="Homonnay Z.G."/>
            <person name="Borsodi A.K."/>
            <person name="Marialigeti K."/>
            <person name="Schumann P."/>
        </authorList>
    </citation>
    <scope>NUCLEOTIDE SEQUENCE [LARGE SCALE GENOMIC DNA]</scope>
    <source>
        <strain evidence="3 4">JCM 16608</strain>
    </source>
</reference>
<feature type="region of interest" description="Disordered" evidence="1">
    <location>
        <begin position="86"/>
        <end position="111"/>
    </location>
</feature>
<dbReference type="RefSeq" id="WP_135831213.1">
    <property type="nucleotide sequence ID" value="NZ_CP038462.1"/>
</dbReference>
<keyword evidence="3" id="KW-0808">Transferase</keyword>
<dbReference type="Gene3D" id="3.90.550.10">
    <property type="entry name" value="Spore Coat Polysaccharide Biosynthesis Protein SpsA, Chain A"/>
    <property type="match status" value="1"/>
</dbReference>
<dbReference type="InterPro" id="IPR001173">
    <property type="entry name" value="Glyco_trans_2-like"/>
</dbReference>
<name>A0A4P7U965_9ACTN</name>
<evidence type="ECO:0000256" key="1">
    <source>
        <dbReference type="SAM" id="MobiDB-lite"/>
    </source>
</evidence>
<dbReference type="SUPFAM" id="SSF53448">
    <property type="entry name" value="Nucleotide-diphospho-sugar transferases"/>
    <property type="match status" value="1"/>
</dbReference>
<feature type="compositionally biased region" description="Basic and acidic residues" evidence="1">
    <location>
        <begin position="102"/>
        <end position="111"/>
    </location>
</feature>
<dbReference type="CDD" id="cd00761">
    <property type="entry name" value="Glyco_tranf_GTA_type"/>
    <property type="match status" value="1"/>
</dbReference>
<protein>
    <submittedName>
        <fullName evidence="3">Glycosyltransferase</fullName>
    </submittedName>
</protein>
<accession>A0A4P7U965</accession>
<feature type="domain" description="Glycosyltransferase 2-like" evidence="2">
    <location>
        <begin position="29"/>
        <end position="95"/>
    </location>
</feature>
<dbReference type="GO" id="GO:0016740">
    <property type="term" value="F:transferase activity"/>
    <property type="evidence" value="ECO:0007669"/>
    <property type="project" value="UniProtKB-KW"/>
</dbReference>
<evidence type="ECO:0000313" key="4">
    <source>
        <dbReference type="Proteomes" id="UP000297025"/>
    </source>
</evidence>
<feature type="compositionally biased region" description="Basic residues" evidence="1">
    <location>
        <begin position="92"/>
        <end position="101"/>
    </location>
</feature>
<dbReference type="AlphaFoldDB" id="A0A4P7U965"/>
<dbReference type="Proteomes" id="UP000297025">
    <property type="component" value="Chromosome"/>
</dbReference>
<dbReference type="OrthoDB" id="4120491at2"/>
<evidence type="ECO:0000259" key="2">
    <source>
        <dbReference type="Pfam" id="PF00535"/>
    </source>
</evidence>